<feature type="domain" description="Penicillin-binding protein dimerisation" evidence="11">
    <location>
        <begin position="76"/>
        <end position="245"/>
    </location>
</feature>
<dbReference type="Proteomes" id="UP000034810">
    <property type="component" value="Unassembled WGS sequence"/>
</dbReference>
<evidence type="ECO:0000313" key="13">
    <source>
        <dbReference type="Proteomes" id="UP000034810"/>
    </source>
</evidence>
<proteinExistence type="inferred from homology"/>
<evidence type="ECO:0000313" key="12">
    <source>
        <dbReference type="EMBL" id="KKS83103.1"/>
    </source>
</evidence>
<evidence type="ECO:0000256" key="3">
    <source>
        <dbReference type="ARBA" id="ARBA00007898"/>
    </source>
</evidence>
<evidence type="ECO:0000256" key="8">
    <source>
        <dbReference type="ARBA" id="ARBA00023251"/>
    </source>
</evidence>
<gene>
    <name evidence="12" type="ORF">UV58_C0001G0030</name>
</gene>
<dbReference type="InterPro" id="IPR036138">
    <property type="entry name" value="PBP_dimer_sf"/>
</dbReference>
<evidence type="ECO:0000256" key="2">
    <source>
        <dbReference type="ARBA" id="ARBA00004370"/>
    </source>
</evidence>
<keyword evidence="7 9" id="KW-0472">Membrane</keyword>
<reference evidence="12 13" key="1">
    <citation type="journal article" date="2015" name="Nature">
        <title>rRNA introns, odd ribosomes, and small enigmatic genomes across a large radiation of phyla.</title>
        <authorList>
            <person name="Brown C.T."/>
            <person name="Hug L.A."/>
            <person name="Thomas B.C."/>
            <person name="Sharon I."/>
            <person name="Castelle C.J."/>
            <person name="Singh A."/>
            <person name="Wilkins M.J."/>
            <person name="Williams K.H."/>
            <person name="Banfield J.F."/>
        </authorList>
    </citation>
    <scope>NUCLEOTIDE SEQUENCE [LARGE SCALE GENOMIC DNA]</scope>
</reference>
<dbReference type="Gene3D" id="3.40.710.10">
    <property type="entry name" value="DD-peptidase/beta-lactamase superfamily"/>
    <property type="match status" value="1"/>
</dbReference>
<evidence type="ECO:0000256" key="9">
    <source>
        <dbReference type="SAM" id="Phobius"/>
    </source>
</evidence>
<dbReference type="InterPro" id="IPR012338">
    <property type="entry name" value="Beta-lactam/transpept-like"/>
</dbReference>
<name>A0A0G1F8F1_9BACT</name>
<comment type="catalytic activity">
    <reaction evidence="1">
        <text>a beta-lactam + H2O = a substituted beta-amino acid</text>
        <dbReference type="Rhea" id="RHEA:20401"/>
        <dbReference type="ChEBI" id="CHEBI:15377"/>
        <dbReference type="ChEBI" id="CHEBI:35627"/>
        <dbReference type="ChEBI" id="CHEBI:140347"/>
        <dbReference type="EC" id="3.5.2.6"/>
    </reaction>
</comment>
<dbReference type="PANTHER" id="PTHR30627:SF6">
    <property type="entry name" value="BETA-LACTAMASE YBXI-RELATED"/>
    <property type="match status" value="1"/>
</dbReference>
<comment type="subcellular location">
    <subcellularLocation>
        <location evidence="2">Membrane</location>
    </subcellularLocation>
</comment>
<comment type="similarity">
    <text evidence="3">Belongs to the class-D beta-lactamase family.</text>
</comment>
<evidence type="ECO:0000259" key="10">
    <source>
        <dbReference type="Pfam" id="PF00905"/>
    </source>
</evidence>
<keyword evidence="9" id="KW-1133">Transmembrane helix</keyword>
<keyword evidence="8" id="KW-0046">Antibiotic resistance</keyword>
<organism evidence="12 13">
    <name type="scientific">Candidatus Wolfebacteria bacterium GW2011_GWC1_43_10</name>
    <dbReference type="NCBI Taxonomy" id="1619011"/>
    <lineage>
        <taxon>Bacteria</taxon>
        <taxon>Candidatus Wolfeibacteriota</taxon>
    </lineage>
</organism>
<dbReference type="GO" id="GO:0008658">
    <property type="term" value="F:penicillin binding"/>
    <property type="evidence" value="ECO:0007669"/>
    <property type="project" value="InterPro"/>
</dbReference>
<dbReference type="InterPro" id="IPR001460">
    <property type="entry name" value="PCN-bd_Tpept"/>
</dbReference>
<feature type="transmembrane region" description="Helical" evidence="9">
    <location>
        <begin position="34"/>
        <end position="57"/>
    </location>
</feature>
<dbReference type="SUPFAM" id="SSF56601">
    <property type="entry name" value="beta-lactamase/transpeptidase-like"/>
    <property type="match status" value="1"/>
</dbReference>
<evidence type="ECO:0000256" key="1">
    <source>
        <dbReference type="ARBA" id="ARBA00001526"/>
    </source>
</evidence>
<evidence type="ECO:0000256" key="5">
    <source>
        <dbReference type="ARBA" id="ARBA00022729"/>
    </source>
</evidence>
<keyword evidence="9" id="KW-0812">Transmembrane</keyword>
<dbReference type="InterPro" id="IPR005311">
    <property type="entry name" value="PBP_dimer"/>
</dbReference>
<dbReference type="GO" id="GO:0046677">
    <property type="term" value="P:response to antibiotic"/>
    <property type="evidence" value="ECO:0007669"/>
    <property type="project" value="UniProtKB-KW"/>
</dbReference>
<feature type="domain" description="Penicillin-binding protein transpeptidase" evidence="10">
    <location>
        <begin position="286"/>
        <end position="583"/>
    </location>
</feature>
<dbReference type="Pfam" id="PF00905">
    <property type="entry name" value="Transpeptidase"/>
    <property type="match status" value="1"/>
</dbReference>
<dbReference type="AlphaFoldDB" id="A0A0G1F8F1"/>
<dbReference type="GO" id="GO:0071555">
    <property type="term" value="P:cell wall organization"/>
    <property type="evidence" value="ECO:0007669"/>
    <property type="project" value="TreeGrafter"/>
</dbReference>
<keyword evidence="6" id="KW-0378">Hydrolase</keyword>
<evidence type="ECO:0000256" key="6">
    <source>
        <dbReference type="ARBA" id="ARBA00022801"/>
    </source>
</evidence>
<dbReference type="Pfam" id="PF03717">
    <property type="entry name" value="PBP_dimer"/>
    <property type="match status" value="1"/>
</dbReference>
<protein>
    <recommendedName>
        <fullName evidence="4">beta-lactamase</fullName>
        <ecNumber evidence="4">3.5.2.6</ecNumber>
    </recommendedName>
</protein>
<evidence type="ECO:0000256" key="4">
    <source>
        <dbReference type="ARBA" id="ARBA00012865"/>
    </source>
</evidence>
<dbReference type="InterPro" id="IPR050515">
    <property type="entry name" value="Beta-lactam/transpept"/>
</dbReference>
<accession>A0A0G1F8F1</accession>
<dbReference type="EC" id="3.5.2.6" evidence="4"/>
<sequence length="651" mass="72901">MGKKEIFLEEAVLDDLSEGLEVVEKPLREKLFRLIGWLTALVVLVSLFRTFYINVFLGNDYQMRALANSGQQMILKAPRGIIYDRYEKILVNNQPGFDIVLNLSQILKDEGNIDSVLKKIFDVVPFDVEESKNLIFSVNLEKQAYFLLVRDISVSQTIELKKIEVPGVIIESNFSRQYFGGESFAHLLGYTGLVDRDDLERDKNLKLNDEIGKSGLEFSYDDFLRGEDGVSLVYQDALGEVLEEKTVNVPLAGKNIQTTIDADLQQFFFETLRNQIRSLGAAAGVGLVMDPASGQILSLVSFPSFDNNNLKSEIFTDESRPTFNRVVSGIYSPGSTIKPLVAFAALEEGVLDPFFSIFSAGYIEIPNPYFPDQPSRFVDWKPHGWVNLYSALARSSNVYFYEVGGGFGSLKGLGIERLKDYWEKFLLDKKTGIDLPSEKSGTLADPEEKEKRTGQIWRIGDTYNVSIGQGDLMITPLELLRYIVGIHRKGKLPVPFVVENIKDVSGKIVYSREPKFDEMNFKDVKNFEEVEAGMIDAVEKNYGTANSLSDLPLKIAAKTGSAQIENNTKVNAFFVGYNIAETGTDITQTDPDRIQTVIDNGQLLSVSGQQLSVPGQIAVLVLIEDAREGSLNTVPVAREIFQWYYDNRLTE</sequence>
<dbReference type="Gene3D" id="3.90.1310.10">
    <property type="entry name" value="Penicillin-binding protein 2a (Domain 2)"/>
    <property type="match status" value="1"/>
</dbReference>
<comment type="caution">
    <text evidence="12">The sequence shown here is derived from an EMBL/GenBank/DDBJ whole genome shotgun (WGS) entry which is preliminary data.</text>
</comment>
<dbReference type="GO" id="GO:0005886">
    <property type="term" value="C:plasma membrane"/>
    <property type="evidence" value="ECO:0007669"/>
    <property type="project" value="TreeGrafter"/>
</dbReference>
<dbReference type="GO" id="GO:0008800">
    <property type="term" value="F:beta-lactamase activity"/>
    <property type="evidence" value="ECO:0007669"/>
    <property type="project" value="UniProtKB-EC"/>
</dbReference>
<evidence type="ECO:0000256" key="7">
    <source>
        <dbReference type="ARBA" id="ARBA00023136"/>
    </source>
</evidence>
<keyword evidence="5" id="KW-0732">Signal</keyword>
<dbReference type="EMBL" id="LCFA01000001">
    <property type="protein sequence ID" value="KKS83103.1"/>
    <property type="molecule type" value="Genomic_DNA"/>
</dbReference>
<dbReference type="PANTHER" id="PTHR30627">
    <property type="entry name" value="PEPTIDOGLYCAN D,D-TRANSPEPTIDASE"/>
    <property type="match status" value="1"/>
</dbReference>
<dbReference type="SUPFAM" id="SSF56519">
    <property type="entry name" value="Penicillin binding protein dimerisation domain"/>
    <property type="match status" value="1"/>
</dbReference>
<evidence type="ECO:0000259" key="11">
    <source>
        <dbReference type="Pfam" id="PF03717"/>
    </source>
</evidence>